<dbReference type="GO" id="GO:0016020">
    <property type="term" value="C:membrane"/>
    <property type="evidence" value="ECO:0007669"/>
    <property type="project" value="UniProtKB-SubCell"/>
</dbReference>
<evidence type="ECO:0000259" key="5">
    <source>
        <dbReference type="PROSITE" id="PS51352"/>
    </source>
</evidence>
<name>A0A7R9HPD7_9NEOP</name>
<feature type="domain" description="Thioredoxin" evidence="5">
    <location>
        <begin position="10"/>
        <end position="155"/>
    </location>
</feature>
<evidence type="ECO:0000313" key="6">
    <source>
        <dbReference type="EMBL" id="CAD7429628.1"/>
    </source>
</evidence>
<dbReference type="Gene3D" id="3.40.30.10">
    <property type="entry name" value="Glutaredoxin"/>
    <property type="match status" value="1"/>
</dbReference>
<accession>A0A7R9HPD7</accession>
<dbReference type="InterPro" id="IPR052250">
    <property type="entry name" value="PDI_TMX3"/>
</dbReference>
<evidence type="ECO:0000256" key="4">
    <source>
        <dbReference type="ARBA" id="ARBA00023136"/>
    </source>
</evidence>
<dbReference type="PROSITE" id="PS51352">
    <property type="entry name" value="THIOREDOXIN_2"/>
    <property type="match status" value="1"/>
</dbReference>
<evidence type="ECO:0000256" key="1">
    <source>
        <dbReference type="ARBA" id="ARBA00004167"/>
    </source>
</evidence>
<keyword evidence="4" id="KW-0472">Membrane</keyword>
<dbReference type="Pfam" id="PF00085">
    <property type="entry name" value="Thioredoxin"/>
    <property type="match status" value="1"/>
</dbReference>
<sequence length="249" mass="28382">MKEFRYYACSNRQRAMKEFRYYACSNRQRAMKEFRYYACPVISIQNIQFYAPWCGHCKRLEPVWAHVAQNLHNTNIRVGRVDCTRFTSLATEFSVSGFPTIMLYIDLLVTSNTVYNSSVVYNSGVPDKIHRPLQSSAIQSITPVYLTRYIDLPATSNPVYNSSISITPVYLTRYIDLLVTSNPVYNSSVVYNSGVPDKIHKPPFSPAIQSISPVYLTRYIDLPATSNPVYNSGVPDKINRPPSHQQPSL</sequence>
<protein>
    <recommendedName>
        <fullName evidence="5">Thioredoxin domain-containing protein</fullName>
    </recommendedName>
</protein>
<organism evidence="6">
    <name type="scientific">Timema monikensis</name>
    <dbReference type="NCBI Taxonomy" id="170555"/>
    <lineage>
        <taxon>Eukaryota</taxon>
        <taxon>Metazoa</taxon>
        <taxon>Ecdysozoa</taxon>
        <taxon>Arthropoda</taxon>
        <taxon>Hexapoda</taxon>
        <taxon>Insecta</taxon>
        <taxon>Pterygota</taxon>
        <taxon>Neoptera</taxon>
        <taxon>Polyneoptera</taxon>
        <taxon>Phasmatodea</taxon>
        <taxon>Timematodea</taxon>
        <taxon>Timematoidea</taxon>
        <taxon>Timematidae</taxon>
        <taxon>Timema</taxon>
    </lineage>
</organism>
<reference evidence="6" key="1">
    <citation type="submission" date="2020-11" db="EMBL/GenBank/DDBJ databases">
        <authorList>
            <person name="Tran Van P."/>
        </authorList>
    </citation>
    <scope>NUCLEOTIDE SEQUENCE</scope>
</reference>
<dbReference type="GO" id="GO:0005783">
    <property type="term" value="C:endoplasmic reticulum"/>
    <property type="evidence" value="ECO:0007669"/>
    <property type="project" value="TreeGrafter"/>
</dbReference>
<evidence type="ECO:0000256" key="2">
    <source>
        <dbReference type="ARBA" id="ARBA00022692"/>
    </source>
</evidence>
<dbReference type="InterPro" id="IPR036249">
    <property type="entry name" value="Thioredoxin-like_sf"/>
</dbReference>
<keyword evidence="2" id="KW-0812">Transmembrane</keyword>
<dbReference type="InterPro" id="IPR013766">
    <property type="entry name" value="Thioredoxin_domain"/>
</dbReference>
<dbReference type="SUPFAM" id="SSF52833">
    <property type="entry name" value="Thioredoxin-like"/>
    <property type="match status" value="1"/>
</dbReference>
<dbReference type="AlphaFoldDB" id="A0A7R9HPD7"/>
<proteinExistence type="predicted"/>
<dbReference type="EMBL" id="OB794158">
    <property type="protein sequence ID" value="CAD7429628.1"/>
    <property type="molecule type" value="Genomic_DNA"/>
</dbReference>
<dbReference type="PANTHER" id="PTHR46426">
    <property type="entry name" value="PROTEIN DISULFIDE-ISOMERASE TMX3"/>
    <property type="match status" value="1"/>
</dbReference>
<comment type="subcellular location">
    <subcellularLocation>
        <location evidence="1">Membrane</location>
        <topology evidence="1">Single-pass membrane protein</topology>
    </subcellularLocation>
</comment>
<keyword evidence="3" id="KW-1133">Transmembrane helix</keyword>
<gene>
    <name evidence="6" type="ORF">TMSB3V08_LOCUS6405</name>
</gene>
<dbReference type="PANTHER" id="PTHR46426:SF1">
    <property type="entry name" value="PROTEIN DISULFIDE-ISOMERASE TMX3"/>
    <property type="match status" value="1"/>
</dbReference>
<dbReference type="PRINTS" id="PR00421">
    <property type="entry name" value="THIOREDOXIN"/>
</dbReference>
<evidence type="ECO:0000256" key="3">
    <source>
        <dbReference type="ARBA" id="ARBA00022989"/>
    </source>
</evidence>